<reference evidence="11" key="2">
    <citation type="journal article" date="2021" name="Microbiome">
        <title>Successional dynamics and alternative stable states in a saline activated sludge microbial community over 9 years.</title>
        <authorList>
            <person name="Wang Y."/>
            <person name="Ye J."/>
            <person name="Ju F."/>
            <person name="Liu L."/>
            <person name="Boyd J.A."/>
            <person name="Deng Y."/>
            <person name="Parks D.H."/>
            <person name="Jiang X."/>
            <person name="Yin X."/>
            <person name="Woodcroft B.J."/>
            <person name="Tyson G.W."/>
            <person name="Hugenholtz P."/>
            <person name="Polz M.F."/>
            <person name="Zhang T."/>
        </authorList>
    </citation>
    <scope>NUCLEOTIDE SEQUENCE</scope>
    <source>
        <strain evidence="11">HKST-UBA01</strain>
    </source>
</reference>
<name>A0A956M229_UNCEI</name>
<evidence type="ECO:0000313" key="11">
    <source>
        <dbReference type="EMBL" id="MCA9728752.1"/>
    </source>
</evidence>
<evidence type="ECO:0000256" key="4">
    <source>
        <dbReference type="ARBA" id="ARBA00022692"/>
    </source>
</evidence>
<feature type="transmembrane region" description="Helical" evidence="9">
    <location>
        <begin position="110"/>
        <end position="135"/>
    </location>
</feature>
<proteinExistence type="inferred from homology"/>
<accession>A0A956M229</accession>
<keyword evidence="3" id="KW-1003">Cell membrane</keyword>
<dbReference type="EMBL" id="JAGQHR010000466">
    <property type="protein sequence ID" value="MCA9728752.1"/>
    <property type="molecule type" value="Genomic_DNA"/>
</dbReference>
<evidence type="ECO:0000313" key="12">
    <source>
        <dbReference type="Proteomes" id="UP000697710"/>
    </source>
</evidence>
<evidence type="ECO:0000256" key="9">
    <source>
        <dbReference type="SAM" id="Phobius"/>
    </source>
</evidence>
<protein>
    <submittedName>
        <fullName evidence="11">MotA/TolQ/ExbB proton channel family protein</fullName>
    </submittedName>
</protein>
<keyword evidence="7 9" id="KW-0472">Membrane</keyword>
<evidence type="ECO:0000256" key="3">
    <source>
        <dbReference type="ARBA" id="ARBA00022475"/>
    </source>
</evidence>
<keyword evidence="5 8" id="KW-0653">Protein transport</keyword>
<reference evidence="11" key="1">
    <citation type="submission" date="2020-04" db="EMBL/GenBank/DDBJ databases">
        <authorList>
            <person name="Zhang T."/>
        </authorList>
    </citation>
    <scope>NUCLEOTIDE SEQUENCE</scope>
    <source>
        <strain evidence="11">HKST-UBA01</strain>
    </source>
</reference>
<dbReference type="PANTHER" id="PTHR30625">
    <property type="entry name" value="PROTEIN TOLQ"/>
    <property type="match status" value="1"/>
</dbReference>
<comment type="subcellular location">
    <subcellularLocation>
        <location evidence="1">Cell membrane</location>
        <topology evidence="1">Multi-pass membrane protein</topology>
    </subcellularLocation>
    <subcellularLocation>
        <location evidence="8">Membrane</location>
        <topology evidence="8">Multi-pass membrane protein</topology>
    </subcellularLocation>
</comment>
<feature type="domain" description="MotA/TolQ/ExbB proton channel" evidence="10">
    <location>
        <begin position="70"/>
        <end position="192"/>
    </location>
</feature>
<dbReference type="Proteomes" id="UP000697710">
    <property type="component" value="Unassembled WGS sequence"/>
</dbReference>
<feature type="transmembrane region" description="Helical" evidence="9">
    <location>
        <begin position="12"/>
        <end position="30"/>
    </location>
</feature>
<gene>
    <name evidence="11" type="ORF">KC729_13765</name>
</gene>
<dbReference type="PANTHER" id="PTHR30625:SF15">
    <property type="entry name" value="BIOPOLYMER TRANSPORT PROTEIN EXBB"/>
    <property type="match status" value="1"/>
</dbReference>
<comment type="caution">
    <text evidence="11">The sequence shown here is derived from an EMBL/GenBank/DDBJ whole genome shotgun (WGS) entry which is preliminary data.</text>
</comment>
<keyword evidence="2 8" id="KW-0813">Transport</keyword>
<dbReference type="GO" id="GO:0017038">
    <property type="term" value="P:protein import"/>
    <property type="evidence" value="ECO:0007669"/>
    <property type="project" value="TreeGrafter"/>
</dbReference>
<keyword evidence="6 9" id="KW-1133">Transmembrane helix</keyword>
<dbReference type="InterPro" id="IPR050790">
    <property type="entry name" value="ExbB/TolQ_transport"/>
</dbReference>
<feature type="transmembrane region" description="Helical" evidence="9">
    <location>
        <begin position="155"/>
        <end position="180"/>
    </location>
</feature>
<dbReference type="Pfam" id="PF01618">
    <property type="entry name" value="MotA_ExbB"/>
    <property type="match status" value="1"/>
</dbReference>
<evidence type="ECO:0000256" key="2">
    <source>
        <dbReference type="ARBA" id="ARBA00022448"/>
    </source>
</evidence>
<comment type="similarity">
    <text evidence="8">Belongs to the exbB/tolQ family.</text>
</comment>
<evidence type="ECO:0000256" key="1">
    <source>
        <dbReference type="ARBA" id="ARBA00004651"/>
    </source>
</evidence>
<evidence type="ECO:0000256" key="8">
    <source>
        <dbReference type="RuleBase" id="RU004057"/>
    </source>
</evidence>
<dbReference type="AlphaFoldDB" id="A0A956M229"/>
<dbReference type="GO" id="GO:0005886">
    <property type="term" value="C:plasma membrane"/>
    <property type="evidence" value="ECO:0007669"/>
    <property type="project" value="UniProtKB-SubCell"/>
</dbReference>
<evidence type="ECO:0000256" key="7">
    <source>
        <dbReference type="ARBA" id="ARBA00023136"/>
    </source>
</evidence>
<evidence type="ECO:0000259" key="10">
    <source>
        <dbReference type="Pfam" id="PF01618"/>
    </source>
</evidence>
<evidence type="ECO:0000256" key="6">
    <source>
        <dbReference type="ARBA" id="ARBA00022989"/>
    </source>
</evidence>
<keyword evidence="4 9" id="KW-0812">Transmembrane</keyword>
<organism evidence="11 12">
    <name type="scientific">Eiseniibacteriota bacterium</name>
    <dbReference type="NCBI Taxonomy" id="2212470"/>
    <lineage>
        <taxon>Bacteria</taxon>
        <taxon>Candidatus Eiseniibacteriota</taxon>
    </lineage>
</organism>
<evidence type="ECO:0000256" key="5">
    <source>
        <dbReference type="ARBA" id="ARBA00022927"/>
    </source>
</evidence>
<sequence>MSSVFDVIVRGGLLMIPIVLCSVVSLAIILERLLRLHRVRKANDAFLKRIRGNIRVGRVQDALAICQASDAPLATIFTAGLRRVEDGEDHTRRAIEDAGRKETAELERHLGGLATIVGGAPLLGFLGTVLGMIQAFQQVEQLGGNVNASVLAGGIWQALLTTAAGLAVAVPTFFAHNYLFSRIQEQVHTMEEKSQELMLLLTTGDESIL</sequence>
<dbReference type="InterPro" id="IPR002898">
    <property type="entry name" value="MotA_ExbB_proton_chnl"/>
</dbReference>